<evidence type="ECO:0000256" key="4">
    <source>
        <dbReference type="ARBA" id="ARBA00022723"/>
    </source>
</evidence>
<dbReference type="GO" id="GO:0004842">
    <property type="term" value="F:ubiquitin-protein transferase activity"/>
    <property type="evidence" value="ECO:0007669"/>
    <property type="project" value="TreeGrafter"/>
</dbReference>
<keyword evidence="4" id="KW-0479">Metal-binding</keyword>
<comment type="caution">
    <text evidence="12">The sequence shown here is derived from an EMBL/GenBank/DDBJ whole genome shotgun (WGS) entry which is preliminary data.</text>
</comment>
<keyword evidence="6" id="KW-0833">Ubl conjugation pathway</keyword>
<dbReference type="Pfam" id="PF12906">
    <property type="entry name" value="RINGv"/>
    <property type="match status" value="1"/>
</dbReference>
<evidence type="ECO:0000256" key="6">
    <source>
        <dbReference type="ARBA" id="ARBA00022786"/>
    </source>
</evidence>
<dbReference type="InterPro" id="IPR013083">
    <property type="entry name" value="Znf_RING/FYVE/PHD"/>
</dbReference>
<name>A0A9J6EGV2_RHIMP</name>
<evidence type="ECO:0000256" key="8">
    <source>
        <dbReference type="ARBA" id="ARBA00022989"/>
    </source>
</evidence>
<keyword evidence="2" id="KW-0808">Transferase</keyword>
<gene>
    <name evidence="12" type="ORF">HPB51_013607</name>
</gene>
<evidence type="ECO:0000256" key="7">
    <source>
        <dbReference type="ARBA" id="ARBA00022833"/>
    </source>
</evidence>
<dbReference type="VEuPathDB" id="VectorBase:LOC119161900"/>
<dbReference type="GO" id="GO:0008270">
    <property type="term" value="F:zinc ion binding"/>
    <property type="evidence" value="ECO:0007669"/>
    <property type="project" value="UniProtKB-KW"/>
</dbReference>
<protein>
    <recommendedName>
        <fullName evidence="11">RING-CH-type domain-containing protein</fullName>
    </recommendedName>
</protein>
<dbReference type="Gene3D" id="3.30.40.10">
    <property type="entry name" value="Zinc/RING finger domain, C3HC4 (zinc finger)"/>
    <property type="match status" value="1"/>
</dbReference>
<dbReference type="PROSITE" id="PS51292">
    <property type="entry name" value="ZF_RING_CH"/>
    <property type="match status" value="1"/>
</dbReference>
<dbReference type="GO" id="GO:0016020">
    <property type="term" value="C:membrane"/>
    <property type="evidence" value="ECO:0007669"/>
    <property type="project" value="UniProtKB-SubCell"/>
</dbReference>
<dbReference type="GO" id="GO:0016567">
    <property type="term" value="P:protein ubiquitination"/>
    <property type="evidence" value="ECO:0007669"/>
    <property type="project" value="TreeGrafter"/>
</dbReference>
<evidence type="ECO:0000313" key="13">
    <source>
        <dbReference type="Proteomes" id="UP000821866"/>
    </source>
</evidence>
<evidence type="ECO:0000256" key="3">
    <source>
        <dbReference type="ARBA" id="ARBA00022692"/>
    </source>
</evidence>
<feature type="domain" description="RING-CH-type" evidence="11">
    <location>
        <begin position="103"/>
        <end position="163"/>
    </location>
</feature>
<dbReference type="PANTHER" id="PTHR46065:SF3">
    <property type="entry name" value="FI20425P1"/>
    <property type="match status" value="1"/>
</dbReference>
<sequence>MSFTSIFVMPLTDILYSVLRTELEGTTEMELGMETQGTVAASQVVEFNEGVGPLVDQLHNSPLRWRADDSRIITELRDAMSLFKSNMKSIGSPIGSPAACLNVTASSAPRCCICYEEDQTECLMLLCKCSGTAGLVHISCVEQWRNTQNVDHCDRCHHHFSTVAQATCVRQFHYWALLTHSPRDVQRDRFCFALLTPLTTLGGFFCVLDTFEQALKGRIMGEISVVTLAGLLITAFLCLCVFMVHFDYRAFALWQTPNPMRKNLVQLSAVREYGLARSAGDQQESSREKADV</sequence>
<dbReference type="PANTHER" id="PTHR46065">
    <property type="entry name" value="E3 UBIQUITIN-PROTEIN LIGASE MARCH 2/3 FAMILY MEMBER"/>
    <property type="match status" value="1"/>
</dbReference>
<dbReference type="SMART" id="SM00744">
    <property type="entry name" value="RINGv"/>
    <property type="match status" value="1"/>
</dbReference>
<reference evidence="12" key="2">
    <citation type="submission" date="2021-09" db="EMBL/GenBank/DDBJ databases">
        <authorList>
            <person name="Jia N."/>
            <person name="Wang J."/>
            <person name="Shi W."/>
            <person name="Du L."/>
            <person name="Sun Y."/>
            <person name="Zhan W."/>
            <person name="Jiang J."/>
            <person name="Wang Q."/>
            <person name="Zhang B."/>
            <person name="Ji P."/>
            <person name="Sakyi L.B."/>
            <person name="Cui X."/>
            <person name="Yuan T."/>
            <person name="Jiang B."/>
            <person name="Yang W."/>
            <person name="Lam T.T.-Y."/>
            <person name="Chang Q."/>
            <person name="Ding S."/>
            <person name="Wang X."/>
            <person name="Zhu J."/>
            <person name="Ruan X."/>
            <person name="Zhao L."/>
            <person name="Wei J."/>
            <person name="Que T."/>
            <person name="Du C."/>
            <person name="Cheng J."/>
            <person name="Dai P."/>
            <person name="Han X."/>
            <person name="Huang E."/>
            <person name="Gao Y."/>
            <person name="Liu J."/>
            <person name="Shao H."/>
            <person name="Ye R."/>
            <person name="Li L."/>
            <person name="Wei W."/>
            <person name="Wang X."/>
            <person name="Wang C."/>
            <person name="Huo Q."/>
            <person name="Li W."/>
            <person name="Guo W."/>
            <person name="Chen H."/>
            <person name="Chen S."/>
            <person name="Zhou L."/>
            <person name="Zhou L."/>
            <person name="Ni X."/>
            <person name="Tian J."/>
            <person name="Zhou Y."/>
            <person name="Sheng Y."/>
            <person name="Liu T."/>
            <person name="Pan Y."/>
            <person name="Xia L."/>
            <person name="Li J."/>
            <person name="Zhao F."/>
            <person name="Cao W."/>
        </authorList>
    </citation>
    <scope>NUCLEOTIDE SEQUENCE</scope>
    <source>
        <strain evidence="12">Rmic-2018</strain>
        <tissue evidence="12">Larvae</tissue>
    </source>
</reference>
<comment type="subcellular location">
    <subcellularLocation>
        <location evidence="1">Membrane</location>
        <topology evidence="1">Multi-pass membrane protein</topology>
    </subcellularLocation>
</comment>
<dbReference type="EMBL" id="JABSTU010000004">
    <property type="protein sequence ID" value="KAH8033530.1"/>
    <property type="molecule type" value="Genomic_DNA"/>
</dbReference>
<dbReference type="SUPFAM" id="SSF57850">
    <property type="entry name" value="RING/U-box"/>
    <property type="match status" value="1"/>
</dbReference>
<evidence type="ECO:0000313" key="12">
    <source>
        <dbReference type="EMBL" id="KAH8033530.1"/>
    </source>
</evidence>
<dbReference type="AlphaFoldDB" id="A0A9J6EGV2"/>
<organism evidence="12 13">
    <name type="scientific">Rhipicephalus microplus</name>
    <name type="common">Cattle tick</name>
    <name type="synonym">Boophilus microplus</name>
    <dbReference type="NCBI Taxonomy" id="6941"/>
    <lineage>
        <taxon>Eukaryota</taxon>
        <taxon>Metazoa</taxon>
        <taxon>Ecdysozoa</taxon>
        <taxon>Arthropoda</taxon>
        <taxon>Chelicerata</taxon>
        <taxon>Arachnida</taxon>
        <taxon>Acari</taxon>
        <taxon>Parasitiformes</taxon>
        <taxon>Ixodida</taxon>
        <taxon>Ixodoidea</taxon>
        <taxon>Ixodidae</taxon>
        <taxon>Rhipicephalinae</taxon>
        <taxon>Rhipicephalus</taxon>
        <taxon>Boophilus</taxon>
    </lineage>
</organism>
<evidence type="ECO:0000256" key="9">
    <source>
        <dbReference type="ARBA" id="ARBA00023136"/>
    </source>
</evidence>
<evidence type="ECO:0000256" key="10">
    <source>
        <dbReference type="SAM" id="Phobius"/>
    </source>
</evidence>
<keyword evidence="13" id="KW-1185">Reference proteome</keyword>
<proteinExistence type="predicted"/>
<dbReference type="Proteomes" id="UP000821866">
    <property type="component" value="Chromosome 2"/>
</dbReference>
<evidence type="ECO:0000259" key="11">
    <source>
        <dbReference type="PROSITE" id="PS51292"/>
    </source>
</evidence>
<keyword evidence="9 10" id="KW-0472">Membrane</keyword>
<keyword evidence="5" id="KW-0863">Zinc-finger</keyword>
<feature type="transmembrane region" description="Helical" evidence="10">
    <location>
        <begin position="190"/>
        <end position="211"/>
    </location>
</feature>
<dbReference type="InterPro" id="IPR011016">
    <property type="entry name" value="Znf_RING-CH"/>
</dbReference>
<evidence type="ECO:0000256" key="1">
    <source>
        <dbReference type="ARBA" id="ARBA00004141"/>
    </source>
</evidence>
<keyword evidence="3 10" id="KW-0812">Transmembrane</keyword>
<keyword evidence="8 10" id="KW-1133">Transmembrane helix</keyword>
<feature type="transmembrane region" description="Helical" evidence="10">
    <location>
        <begin position="223"/>
        <end position="244"/>
    </location>
</feature>
<keyword evidence="7" id="KW-0862">Zinc</keyword>
<evidence type="ECO:0000256" key="2">
    <source>
        <dbReference type="ARBA" id="ARBA00022679"/>
    </source>
</evidence>
<reference evidence="12" key="1">
    <citation type="journal article" date="2020" name="Cell">
        <title>Large-Scale Comparative Analyses of Tick Genomes Elucidate Their Genetic Diversity and Vector Capacities.</title>
        <authorList>
            <consortium name="Tick Genome and Microbiome Consortium (TIGMIC)"/>
            <person name="Jia N."/>
            <person name="Wang J."/>
            <person name="Shi W."/>
            <person name="Du L."/>
            <person name="Sun Y."/>
            <person name="Zhan W."/>
            <person name="Jiang J.F."/>
            <person name="Wang Q."/>
            <person name="Zhang B."/>
            <person name="Ji P."/>
            <person name="Bell-Sakyi L."/>
            <person name="Cui X.M."/>
            <person name="Yuan T.T."/>
            <person name="Jiang B.G."/>
            <person name="Yang W.F."/>
            <person name="Lam T.T."/>
            <person name="Chang Q.C."/>
            <person name="Ding S.J."/>
            <person name="Wang X.J."/>
            <person name="Zhu J.G."/>
            <person name="Ruan X.D."/>
            <person name="Zhao L."/>
            <person name="Wei J.T."/>
            <person name="Ye R.Z."/>
            <person name="Que T.C."/>
            <person name="Du C.H."/>
            <person name="Zhou Y.H."/>
            <person name="Cheng J.X."/>
            <person name="Dai P.F."/>
            <person name="Guo W.B."/>
            <person name="Han X.H."/>
            <person name="Huang E.J."/>
            <person name="Li L.F."/>
            <person name="Wei W."/>
            <person name="Gao Y.C."/>
            <person name="Liu J.Z."/>
            <person name="Shao H.Z."/>
            <person name="Wang X."/>
            <person name="Wang C.C."/>
            <person name="Yang T.C."/>
            <person name="Huo Q.B."/>
            <person name="Li W."/>
            <person name="Chen H.Y."/>
            <person name="Chen S.E."/>
            <person name="Zhou L.G."/>
            <person name="Ni X.B."/>
            <person name="Tian J.H."/>
            <person name="Sheng Y."/>
            <person name="Liu T."/>
            <person name="Pan Y.S."/>
            <person name="Xia L.Y."/>
            <person name="Li J."/>
            <person name="Zhao F."/>
            <person name="Cao W.C."/>
        </authorList>
    </citation>
    <scope>NUCLEOTIDE SEQUENCE</scope>
    <source>
        <strain evidence="12">Rmic-2018</strain>
    </source>
</reference>
<accession>A0A9J6EGV2</accession>
<evidence type="ECO:0000256" key="5">
    <source>
        <dbReference type="ARBA" id="ARBA00022771"/>
    </source>
</evidence>